<keyword evidence="6" id="KW-0449">Lipoprotein</keyword>
<gene>
    <name evidence="9" type="ORF">ENW11_07030</name>
</gene>
<feature type="transmembrane region" description="Helical" evidence="7">
    <location>
        <begin position="54"/>
        <end position="71"/>
    </location>
</feature>
<keyword evidence="7" id="KW-1133">Transmembrane helix</keyword>
<sequence>MLSVLFRGLLRKATLRPRNMIWYGKEGLCLSFRTRYNGGESAVSKGGFSRMKRVLWAVIVLLVFSSWAFAAPKKIGLILATGGLGDKSFNDISYAGALRASEELGVELDYVEPKAIAEYEGYQRDFASSGEYEIIVCIGFDQADALNKIAQEFPEQKFAIVDMVVNQPNVASLLFKANEGGFLLGIAAAYMTKTGKIGIVGGMDIPLIRDFFLGFEEGVKWANTGAVVLPTVYVGGWADPTKGKELALSLIDQGCDVIWAAAGKSGLGALEAAKERGVYAMGVDACQCYLGGHIFASLTKRVDVAVYETIKAAFAGTFQGGVFEKGVAEGWIGNCRFPEEEPLWEERFGFKHAVELPKEAMEKMLEAREKIAKGELRVPRPPEFGG</sequence>
<evidence type="ECO:0000256" key="2">
    <source>
        <dbReference type="ARBA" id="ARBA00008610"/>
    </source>
</evidence>
<dbReference type="PANTHER" id="PTHR34296:SF2">
    <property type="entry name" value="ABC TRANSPORTER GUANOSINE-BINDING PROTEIN NUPN"/>
    <property type="match status" value="1"/>
</dbReference>
<name>A0A7V4TH05_9BACT</name>
<accession>A0A7V4TH05</accession>
<organism evidence="9">
    <name type="scientific">Candidatus Caldatribacterium saccharofermentans</name>
    <dbReference type="NCBI Taxonomy" id="1454753"/>
    <lineage>
        <taxon>Bacteria</taxon>
        <taxon>Pseudomonadati</taxon>
        <taxon>Atribacterota</taxon>
        <taxon>Atribacteria</taxon>
        <taxon>Atribacterales</taxon>
        <taxon>Candidatus Caldatribacteriaceae</taxon>
        <taxon>Candidatus Caldatribacterium</taxon>
    </lineage>
</organism>
<dbReference type="CDD" id="cd19964">
    <property type="entry name" value="PBP1_BMP-like"/>
    <property type="match status" value="1"/>
</dbReference>
<evidence type="ECO:0000259" key="8">
    <source>
        <dbReference type="Pfam" id="PF02608"/>
    </source>
</evidence>
<comment type="similarity">
    <text evidence="2">Belongs to the BMP lipoprotein family.</text>
</comment>
<comment type="caution">
    <text evidence="9">The sequence shown here is derived from an EMBL/GenBank/DDBJ whole genome shotgun (WGS) entry which is preliminary data.</text>
</comment>
<proteinExistence type="inferred from homology"/>
<protein>
    <submittedName>
        <fullName evidence="9">BMP family ABC transporter substrate-binding protein</fullName>
    </submittedName>
</protein>
<reference evidence="9" key="1">
    <citation type="journal article" date="2020" name="mSystems">
        <title>Genome- and Community-Level Interaction Insights into Carbon Utilization and Element Cycling Functions of Hydrothermarchaeota in Hydrothermal Sediment.</title>
        <authorList>
            <person name="Zhou Z."/>
            <person name="Liu Y."/>
            <person name="Xu W."/>
            <person name="Pan J."/>
            <person name="Luo Z.H."/>
            <person name="Li M."/>
        </authorList>
    </citation>
    <scope>NUCLEOTIDE SEQUENCE [LARGE SCALE GENOMIC DNA]</scope>
    <source>
        <strain evidence="9">SpSt-82</strain>
    </source>
</reference>
<feature type="domain" description="ABC transporter substrate-binding protein PnrA-like" evidence="8">
    <location>
        <begin position="78"/>
        <end position="339"/>
    </location>
</feature>
<dbReference type="InterPro" id="IPR028082">
    <property type="entry name" value="Peripla_BP_I"/>
</dbReference>
<evidence type="ECO:0000256" key="5">
    <source>
        <dbReference type="ARBA" id="ARBA00023136"/>
    </source>
</evidence>
<dbReference type="Gene3D" id="3.40.50.2300">
    <property type="match status" value="2"/>
</dbReference>
<dbReference type="AlphaFoldDB" id="A0A7V4TH05"/>
<evidence type="ECO:0000256" key="1">
    <source>
        <dbReference type="ARBA" id="ARBA00004193"/>
    </source>
</evidence>
<evidence type="ECO:0000256" key="6">
    <source>
        <dbReference type="ARBA" id="ARBA00023288"/>
    </source>
</evidence>
<evidence type="ECO:0000256" key="7">
    <source>
        <dbReference type="SAM" id="Phobius"/>
    </source>
</evidence>
<evidence type="ECO:0000256" key="3">
    <source>
        <dbReference type="ARBA" id="ARBA00022475"/>
    </source>
</evidence>
<evidence type="ECO:0000256" key="4">
    <source>
        <dbReference type="ARBA" id="ARBA00022729"/>
    </source>
</evidence>
<dbReference type="InterPro" id="IPR050957">
    <property type="entry name" value="BMP_lipoprotein"/>
</dbReference>
<dbReference type="GO" id="GO:0005886">
    <property type="term" value="C:plasma membrane"/>
    <property type="evidence" value="ECO:0007669"/>
    <property type="project" value="UniProtKB-SubCell"/>
</dbReference>
<comment type="subcellular location">
    <subcellularLocation>
        <location evidence="1">Cell membrane</location>
        <topology evidence="1">Lipid-anchor</topology>
    </subcellularLocation>
</comment>
<keyword evidence="7" id="KW-0812">Transmembrane</keyword>
<dbReference type="SUPFAM" id="SSF53822">
    <property type="entry name" value="Periplasmic binding protein-like I"/>
    <property type="match status" value="1"/>
</dbReference>
<dbReference type="InterPro" id="IPR003760">
    <property type="entry name" value="PnrA-like"/>
</dbReference>
<dbReference type="EMBL" id="DTIY01000044">
    <property type="protein sequence ID" value="HGY39537.1"/>
    <property type="molecule type" value="Genomic_DNA"/>
</dbReference>
<dbReference type="PANTHER" id="PTHR34296">
    <property type="entry name" value="TRANSCRIPTIONAL ACTIVATOR PROTEIN MED"/>
    <property type="match status" value="1"/>
</dbReference>
<keyword evidence="3" id="KW-1003">Cell membrane</keyword>
<keyword evidence="4" id="KW-0732">Signal</keyword>
<dbReference type="Pfam" id="PF02608">
    <property type="entry name" value="Bmp"/>
    <property type="match status" value="1"/>
</dbReference>
<keyword evidence="5 7" id="KW-0472">Membrane</keyword>
<evidence type="ECO:0000313" key="9">
    <source>
        <dbReference type="EMBL" id="HGY39537.1"/>
    </source>
</evidence>